<proteinExistence type="predicted"/>
<sequence length="220" mass="24818">VNASLILLESNSKETGFMSPSQYQRSSGPTKPLHLLAPSSNIQKTVGFIPIEKKTSYSSGFPLLRLESSYFKPAFFHPVEMSSASARPPPVPRAAWSSSDSLWNHQSSYTLRKSKAKEDFSRSRYDPESPRQMHEEERRWAERVHRGPPKHLNLDQYVGQQEVSPQQQFLADVNMYRAPITQNPAGIPLLHLHLNAVPRVPPAVKQPITTTLIPVKRATK</sequence>
<reference evidence="2 3" key="1">
    <citation type="submission" date="2014-06" db="EMBL/GenBank/DDBJ databases">
        <title>Genome evolution of avian class.</title>
        <authorList>
            <person name="Zhang G."/>
            <person name="Li C."/>
        </authorList>
    </citation>
    <scope>NUCLEOTIDE SEQUENCE [LARGE SCALE GENOMIC DNA]</scope>
    <source>
        <strain evidence="2">BGI_N305</strain>
    </source>
</reference>
<dbReference type="InterPro" id="IPR028236">
    <property type="entry name" value="CPLANE1"/>
</dbReference>
<feature type="non-terminal residue" evidence="2">
    <location>
        <position position="1"/>
    </location>
</feature>
<dbReference type="GO" id="GO:0035869">
    <property type="term" value="C:ciliary transition zone"/>
    <property type="evidence" value="ECO:0007669"/>
    <property type="project" value="TreeGrafter"/>
</dbReference>
<evidence type="ECO:0000313" key="3">
    <source>
        <dbReference type="Proteomes" id="UP000053258"/>
    </source>
</evidence>
<feature type="non-terminal residue" evidence="2">
    <location>
        <position position="220"/>
    </location>
</feature>
<name>A0A093PRJ0_9PASS</name>
<evidence type="ECO:0000313" key="2">
    <source>
        <dbReference type="EMBL" id="KFW79041.1"/>
    </source>
</evidence>
<accession>A0A093PRJ0</accession>
<evidence type="ECO:0000256" key="1">
    <source>
        <dbReference type="SAM" id="MobiDB-lite"/>
    </source>
</evidence>
<protein>
    <submittedName>
        <fullName evidence="2">Uncharacterized protein C5orf42</fullName>
    </submittedName>
</protein>
<dbReference type="OrthoDB" id="5974632at2759"/>
<dbReference type="PANTHER" id="PTHR14492:SF4">
    <property type="entry name" value="CILIOGENESIS AND PLANAR POLARITY EFFECTOR 1"/>
    <property type="match status" value="1"/>
</dbReference>
<feature type="region of interest" description="Disordered" evidence="1">
    <location>
        <begin position="113"/>
        <end position="144"/>
    </location>
</feature>
<feature type="compositionally biased region" description="Basic and acidic residues" evidence="1">
    <location>
        <begin position="116"/>
        <end position="144"/>
    </location>
</feature>
<dbReference type="EMBL" id="KL670487">
    <property type="protein sequence ID" value="KFW79041.1"/>
    <property type="molecule type" value="Genomic_DNA"/>
</dbReference>
<organism evidence="2 3">
    <name type="scientific">Manacus vitellinus</name>
    <name type="common">golden-collared manakin</name>
    <dbReference type="NCBI Taxonomy" id="328815"/>
    <lineage>
        <taxon>Eukaryota</taxon>
        <taxon>Metazoa</taxon>
        <taxon>Chordata</taxon>
        <taxon>Craniata</taxon>
        <taxon>Vertebrata</taxon>
        <taxon>Euteleostomi</taxon>
        <taxon>Archelosauria</taxon>
        <taxon>Archosauria</taxon>
        <taxon>Dinosauria</taxon>
        <taxon>Saurischia</taxon>
        <taxon>Theropoda</taxon>
        <taxon>Coelurosauria</taxon>
        <taxon>Aves</taxon>
        <taxon>Neognathae</taxon>
        <taxon>Neoaves</taxon>
        <taxon>Telluraves</taxon>
        <taxon>Australaves</taxon>
        <taxon>Passeriformes</taxon>
        <taxon>Pipridae</taxon>
        <taxon>Manacus</taxon>
    </lineage>
</organism>
<keyword evidence="3" id="KW-1185">Reference proteome</keyword>
<dbReference type="GO" id="GO:0060271">
    <property type="term" value="P:cilium assembly"/>
    <property type="evidence" value="ECO:0007669"/>
    <property type="project" value="TreeGrafter"/>
</dbReference>
<gene>
    <name evidence="2" type="ORF">N305_02213</name>
</gene>
<dbReference type="PANTHER" id="PTHR14492">
    <property type="entry name" value="JBTS17"/>
    <property type="match status" value="1"/>
</dbReference>
<dbReference type="AlphaFoldDB" id="A0A093PRJ0"/>
<dbReference type="Proteomes" id="UP000053258">
    <property type="component" value="Unassembled WGS sequence"/>
</dbReference>